<reference evidence="1" key="1">
    <citation type="submission" date="2022-03" db="EMBL/GenBank/DDBJ databases">
        <title>De novo assembled genomes of Belliella spp. (Cyclobacteriaceae) strains.</title>
        <authorList>
            <person name="Szabo A."/>
            <person name="Korponai K."/>
            <person name="Felfoldi T."/>
        </authorList>
    </citation>
    <scope>NUCLEOTIDE SEQUENCE</scope>
    <source>
        <strain evidence="1">DSM 111903</strain>
    </source>
</reference>
<dbReference type="RefSeq" id="WP_241413727.1">
    <property type="nucleotide sequence ID" value="NZ_JAKZGO010000014.1"/>
</dbReference>
<evidence type="ECO:0000313" key="1">
    <source>
        <dbReference type="EMBL" id="MCH7414921.1"/>
    </source>
</evidence>
<organism evidence="1 2">
    <name type="scientific">Belliella alkalica</name>
    <dbReference type="NCBI Taxonomy" id="1730871"/>
    <lineage>
        <taxon>Bacteria</taxon>
        <taxon>Pseudomonadati</taxon>
        <taxon>Bacteroidota</taxon>
        <taxon>Cytophagia</taxon>
        <taxon>Cytophagales</taxon>
        <taxon>Cyclobacteriaceae</taxon>
        <taxon>Belliella</taxon>
    </lineage>
</organism>
<dbReference type="InterPro" id="IPR011250">
    <property type="entry name" value="OMP/PagP_B-barrel"/>
</dbReference>
<dbReference type="Proteomes" id="UP001165430">
    <property type="component" value="Unassembled WGS sequence"/>
</dbReference>
<protein>
    <recommendedName>
        <fullName evidence="3">Outer membrane protein beta-barrel domain-containing protein</fullName>
    </recommendedName>
</protein>
<dbReference type="SUPFAM" id="SSF56925">
    <property type="entry name" value="OMPA-like"/>
    <property type="match status" value="1"/>
</dbReference>
<evidence type="ECO:0000313" key="2">
    <source>
        <dbReference type="Proteomes" id="UP001165430"/>
    </source>
</evidence>
<accession>A0ABS9VEQ7</accession>
<dbReference type="EMBL" id="JAKZGO010000014">
    <property type="protein sequence ID" value="MCH7414921.1"/>
    <property type="molecule type" value="Genomic_DNA"/>
</dbReference>
<gene>
    <name evidence="1" type="ORF">MM213_15580</name>
</gene>
<proteinExistence type="predicted"/>
<comment type="caution">
    <text evidence="1">The sequence shown here is derived from an EMBL/GenBank/DDBJ whole genome shotgun (WGS) entry which is preliminary data.</text>
</comment>
<name>A0ABS9VEQ7_9BACT</name>
<evidence type="ECO:0008006" key="3">
    <source>
        <dbReference type="Google" id="ProtNLM"/>
    </source>
</evidence>
<keyword evidence="2" id="KW-1185">Reference proteome</keyword>
<sequence length="196" mass="21693">MKKLLILLAFVPLVSFGQFSKGTKMIGGNASYFSSKTEIGFLSEPARSVFSMNGHLGFFVSESLVVGPKINVSRAKYPFLNPSTNQFFFTELNGISGGLFVRKFFQLNESFYFSLEGSGMIGKTSRASGIPTVETSETQYRIAITPAFTFMPNKKWGIEAGVGELSYNSKWSNIENSDFRANLGQVNLGINYFFGR</sequence>